<protein>
    <submittedName>
        <fullName evidence="5">Uncharacterized protein</fullName>
    </submittedName>
</protein>
<reference evidence="5 6" key="1">
    <citation type="journal article" date="2018" name="Genome Biol. Evol.">
        <title>Multiple Roots of Fruiting Body Formation in Amoebozoa.</title>
        <authorList>
            <person name="Hillmann F."/>
            <person name="Forbes G."/>
            <person name="Novohradska S."/>
            <person name="Ferling I."/>
            <person name="Riege K."/>
            <person name="Groth M."/>
            <person name="Westermann M."/>
            <person name="Marz M."/>
            <person name="Spaller T."/>
            <person name="Winckler T."/>
            <person name="Schaap P."/>
            <person name="Glockner G."/>
        </authorList>
    </citation>
    <scope>NUCLEOTIDE SEQUENCE [LARGE SCALE GENOMIC DNA]</scope>
    <source>
        <strain evidence="5 6">Jena</strain>
    </source>
</reference>
<comment type="caution">
    <text evidence="5">The sequence shown here is derived from an EMBL/GenBank/DDBJ whole genome shotgun (WGS) entry which is preliminary data.</text>
</comment>
<dbReference type="InParanoid" id="A0A2P6NR87"/>
<evidence type="ECO:0000256" key="2">
    <source>
        <dbReference type="ARBA" id="ARBA00022737"/>
    </source>
</evidence>
<feature type="compositionally biased region" description="Basic residues" evidence="4">
    <location>
        <begin position="518"/>
        <end position="531"/>
    </location>
</feature>
<feature type="region of interest" description="Disordered" evidence="4">
    <location>
        <begin position="307"/>
        <end position="337"/>
    </location>
</feature>
<evidence type="ECO:0000313" key="5">
    <source>
        <dbReference type="EMBL" id="PRP86474.1"/>
    </source>
</evidence>
<name>A0A2P6NR87_9EUKA</name>
<dbReference type="Proteomes" id="UP000241769">
    <property type="component" value="Unassembled WGS sequence"/>
</dbReference>
<sequence>MELFRDTAVILDTNTLDRMSPTEEYPKEGASIFNEDLKWFISGGVTKDGQMTNRTFFCAGDRDSWQVVKTSNDPPASAYRTATVLDDVVYLLGGHTKDVTPQNVFSLNLNKPETLSWSKKKSFAGEKFTIRKYHSATAYKRNIFIFGGLDEAGKPLNDLWTFDTGFNKWENQSQKGKVPSRRYGHSTICFGDHLYLFGGTDGKIYFDDLYRLDMKTLQWHPLNCPNGPSARAFHGCTQMYSKMMVHGGRGEQGIVSDLKSFDTNTNQWTTVNTASVSRENHSLFFFNRDPSIIHVIGGGAGFSQARDHLDIPATGPVRKNSIGRSKTEESQHQPRQAIVRSQSLIERPTTEPKSILKKPIEAPTSPRRVDFSPKLAYFDPHDTDHLPEPPEPFVRVIPPDEEDEPIDERFTKKPQKKVSDDGNDYEALYLDKKNEVESLSDRIEGLCEIIDESMTELEELRAKLADAESKGYVSNAEKAHHDVHDDKEENNGPTNSIEELEAAVVNLQLRVKRYRDKNRAKRERIKGLKTRLRAEREERKSLAEKLKKKKQTT</sequence>
<dbReference type="Pfam" id="PF01344">
    <property type="entry name" value="Kelch_1"/>
    <property type="match status" value="1"/>
</dbReference>
<keyword evidence="6" id="KW-1185">Reference proteome</keyword>
<feature type="compositionally biased region" description="Basic and acidic residues" evidence="4">
    <location>
        <begin position="532"/>
        <end position="545"/>
    </location>
</feature>
<dbReference type="InterPro" id="IPR015915">
    <property type="entry name" value="Kelch-typ_b-propeller"/>
</dbReference>
<dbReference type="STRING" id="1890364.A0A2P6NR87"/>
<feature type="compositionally biased region" description="Basic and acidic residues" evidence="4">
    <location>
        <begin position="477"/>
        <end position="490"/>
    </location>
</feature>
<dbReference type="Gene3D" id="2.120.10.80">
    <property type="entry name" value="Kelch-type beta propeller"/>
    <property type="match status" value="2"/>
</dbReference>
<dbReference type="SMART" id="SM00612">
    <property type="entry name" value="Kelch"/>
    <property type="match status" value="3"/>
</dbReference>
<keyword evidence="1" id="KW-0880">Kelch repeat</keyword>
<evidence type="ECO:0000256" key="3">
    <source>
        <dbReference type="SAM" id="Coils"/>
    </source>
</evidence>
<evidence type="ECO:0000256" key="4">
    <source>
        <dbReference type="SAM" id="MobiDB-lite"/>
    </source>
</evidence>
<dbReference type="AlphaFoldDB" id="A0A2P6NR87"/>
<dbReference type="SUPFAM" id="SSF117281">
    <property type="entry name" value="Kelch motif"/>
    <property type="match status" value="1"/>
</dbReference>
<keyword evidence="3" id="KW-0175">Coiled coil</keyword>
<feature type="coiled-coil region" evidence="3">
    <location>
        <begin position="443"/>
        <end position="470"/>
    </location>
</feature>
<dbReference type="PANTHER" id="PTHR46093:SF18">
    <property type="entry name" value="FIBRONECTIN TYPE-III DOMAIN-CONTAINING PROTEIN"/>
    <property type="match status" value="1"/>
</dbReference>
<dbReference type="InterPro" id="IPR006652">
    <property type="entry name" value="Kelch_1"/>
</dbReference>
<gene>
    <name evidence="5" type="ORF">PROFUN_05256</name>
</gene>
<accession>A0A2P6NR87</accession>
<organism evidence="5 6">
    <name type="scientific">Planoprotostelium fungivorum</name>
    <dbReference type="NCBI Taxonomy" id="1890364"/>
    <lineage>
        <taxon>Eukaryota</taxon>
        <taxon>Amoebozoa</taxon>
        <taxon>Evosea</taxon>
        <taxon>Variosea</taxon>
        <taxon>Cavosteliida</taxon>
        <taxon>Cavosteliaceae</taxon>
        <taxon>Planoprotostelium</taxon>
    </lineage>
</organism>
<dbReference type="EMBL" id="MDYQ01000030">
    <property type="protein sequence ID" value="PRP86474.1"/>
    <property type="molecule type" value="Genomic_DNA"/>
</dbReference>
<dbReference type="PANTHER" id="PTHR46093">
    <property type="entry name" value="ACYL-COA-BINDING DOMAIN-CONTAINING PROTEIN 5"/>
    <property type="match status" value="1"/>
</dbReference>
<dbReference type="OrthoDB" id="19193at2759"/>
<feature type="region of interest" description="Disordered" evidence="4">
    <location>
        <begin position="472"/>
        <end position="499"/>
    </location>
</feature>
<dbReference type="Pfam" id="PF24681">
    <property type="entry name" value="Kelch_KLHDC2_KLHL20_DRC7"/>
    <property type="match status" value="1"/>
</dbReference>
<evidence type="ECO:0000313" key="6">
    <source>
        <dbReference type="Proteomes" id="UP000241769"/>
    </source>
</evidence>
<feature type="region of interest" description="Disordered" evidence="4">
    <location>
        <begin position="518"/>
        <end position="553"/>
    </location>
</feature>
<evidence type="ECO:0000256" key="1">
    <source>
        <dbReference type="ARBA" id="ARBA00022441"/>
    </source>
</evidence>
<proteinExistence type="predicted"/>
<keyword evidence="2" id="KW-0677">Repeat</keyword>